<dbReference type="HOGENOM" id="CLU_032751_2_0_1"/>
<evidence type="ECO:0000313" key="12">
    <source>
        <dbReference type="Proteomes" id="UP000054166"/>
    </source>
</evidence>
<keyword evidence="4" id="KW-1000">Mitochondrion outer membrane</keyword>
<dbReference type="STRING" id="765440.A0A0C3CC07"/>
<dbReference type="InterPro" id="IPR036282">
    <property type="entry name" value="Glutathione-S-Trfase_C_sf"/>
</dbReference>
<keyword evidence="5" id="KW-0653">Protein transport</keyword>
<dbReference type="PANTHER" id="PTHR12289:SF41">
    <property type="entry name" value="FAILED AXON CONNECTIONS-RELATED"/>
    <property type="match status" value="1"/>
</dbReference>
<comment type="subcellular location">
    <subcellularLocation>
        <location evidence="1">Mitochondrion outer membrane</location>
    </subcellularLocation>
</comment>
<dbReference type="EMBL" id="KN832980">
    <property type="protein sequence ID" value="KIM87202.1"/>
    <property type="molecule type" value="Genomic_DNA"/>
</dbReference>
<accession>A0A0C3CC07</accession>
<keyword evidence="6" id="KW-0496">Mitochondrion</keyword>
<evidence type="ECO:0000256" key="1">
    <source>
        <dbReference type="ARBA" id="ARBA00004294"/>
    </source>
</evidence>
<keyword evidence="3" id="KW-0813">Transport</keyword>
<feature type="transmembrane region" description="Helical" evidence="8">
    <location>
        <begin position="328"/>
        <end position="347"/>
    </location>
</feature>
<evidence type="ECO:0000256" key="2">
    <source>
        <dbReference type="ARBA" id="ARBA00009170"/>
    </source>
</evidence>
<reference evidence="11 12" key="1">
    <citation type="submission" date="2014-04" db="EMBL/GenBank/DDBJ databases">
        <authorList>
            <consortium name="DOE Joint Genome Institute"/>
            <person name="Kuo A."/>
            <person name="Tarkka M."/>
            <person name="Buscot F."/>
            <person name="Kohler A."/>
            <person name="Nagy L.G."/>
            <person name="Floudas D."/>
            <person name="Copeland A."/>
            <person name="Barry K.W."/>
            <person name="Cichocki N."/>
            <person name="Veneault-Fourrey C."/>
            <person name="LaButti K."/>
            <person name="Lindquist E.A."/>
            <person name="Lipzen A."/>
            <person name="Lundell T."/>
            <person name="Morin E."/>
            <person name="Murat C."/>
            <person name="Sun H."/>
            <person name="Tunlid A."/>
            <person name="Henrissat B."/>
            <person name="Grigoriev I.V."/>
            <person name="Hibbett D.S."/>
            <person name="Martin F."/>
            <person name="Nordberg H.P."/>
            <person name="Cantor M.N."/>
            <person name="Hua S.X."/>
        </authorList>
    </citation>
    <scope>NUCLEOTIDE SEQUENCE [LARGE SCALE GENOMIC DNA]</scope>
    <source>
        <strain evidence="11 12">F 1598</strain>
    </source>
</reference>
<evidence type="ECO:0000256" key="6">
    <source>
        <dbReference type="ARBA" id="ARBA00023128"/>
    </source>
</evidence>
<evidence type="ECO:0008006" key="13">
    <source>
        <dbReference type="Google" id="ProtNLM"/>
    </source>
</evidence>
<evidence type="ECO:0000256" key="8">
    <source>
        <dbReference type="SAM" id="Phobius"/>
    </source>
</evidence>
<dbReference type="SUPFAM" id="SSF47616">
    <property type="entry name" value="GST C-terminal domain-like"/>
    <property type="match status" value="1"/>
</dbReference>
<dbReference type="Proteomes" id="UP000054166">
    <property type="component" value="Unassembled WGS sequence"/>
</dbReference>
<organism evidence="11 12">
    <name type="scientific">Piloderma croceum (strain F 1598)</name>
    <dbReference type="NCBI Taxonomy" id="765440"/>
    <lineage>
        <taxon>Eukaryota</taxon>
        <taxon>Fungi</taxon>
        <taxon>Dikarya</taxon>
        <taxon>Basidiomycota</taxon>
        <taxon>Agaricomycotina</taxon>
        <taxon>Agaricomycetes</taxon>
        <taxon>Agaricomycetidae</taxon>
        <taxon>Atheliales</taxon>
        <taxon>Atheliaceae</taxon>
        <taxon>Piloderma</taxon>
    </lineage>
</organism>
<gene>
    <name evidence="11" type="ORF">PILCRDRAFT_815680</name>
</gene>
<dbReference type="GO" id="GO:0015031">
    <property type="term" value="P:protein transport"/>
    <property type="evidence" value="ECO:0007669"/>
    <property type="project" value="UniProtKB-KW"/>
</dbReference>
<evidence type="ECO:0000256" key="4">
    <source>
        <dbReference type="ARBA" id="ARBA00022787"/>
    </source>
</evidence>
<proteinExistence type="inferred from homology"/>
<protein>
    <recommendedName>
        <fullName evidence="13">Mitochondrial outer membrane transport complex Sam37/metaxin N-terminal domain-containing protein</fullName>
    </recommendedName>
</protein>
<evidence type="ECO:0000259" key="9">
    <source>
        <dbReference type="Pfam" id="PF10568"/>
    </source>
</evidence>
<keyword evidence="8" id="KW-1133">Transmembrane helix</keyword>
<feature type="domain" description="Metaxin glutathione S-transferase" evidence="10">
    <location>
        <begin position="213"/>
        <end position="275"/>
    </location>
</feature>
<dbReference type="Gene3D" id="1.20.1050.10">
    <property type="match status" value="1"/>
</dbReference>
<keyword evidence="7 8" id="KW-0472">Membrane</keyword>
<evidence type="ECO:0000256" key="5">
    <source>
        <dbReference type="ARBA" id="ARBA00022927"/>
    </source>
</evidence>
<name>A0A0C3CC07_PILCF</name>
<dbReference type="GO" id="GO:0001401">
    <property type="term" value="C:SAM complex"/>
    <property type="evidence" value="ECO:0007669"/>
    <property type="project" value="InterPro"/>
</dbReference>
<reference evidence="12" key="2">
    <citation type="submission" date="2015-01" db="EMBL/GenBank/DDBJ databases">
        <title>Evolutionary Origins and Diversification of the Mycorrhizal Mutualists.</title>
        <authorList>
            <consortium name="DOE Joint Genome Institute"/>
            <consortium name="Mycorrhizal Genomics Consortium"/>
            <person name="Kohler A."/>
            <person name="Kuo A."/>
            <person name="Nagy L.G."/>
            <person name="Floudas D."/>
            <person name="Copeland A."/>
            <person name="Barry K.W."/>
            <person name="Cichocki N."/>
            <person name="Veneault-Fourrey C."/>
            <person name="LaButti K."/>
            <person name="Lindquist E.A."/>
            <person name="Lipzen A."/>
            <person name="Lundell T."/>
            <person name="Morin E."/>
            <person name="Murat C."/>
            <person name="Riley R."/>
            <person name="Ohm R."/>
            <person name="Sun H."/>
            <person name="Tunlid A."/>
            <person name="Henrissat B."/>
            <person name="Grigoriev I.V."/>
            <person name="Hibbett D.S."/>
            <person name="Martin F."/>
        </authorList>
    </citation>
    <scope>NUCLEOTIDE SEQUENCE [LARGE SCALE GENOMIC DNA]</scope>
    <source>
        <strain evidence="12">F 1598</strain>
    </source>
</reference>
<keyword evidence="8" id="KW-0812">Transmembrane</keyword>
<dbReference type="GO" id="GO:0007005">
    <property type="term" value="P:mitochondrion organization"/>
    <property type="evidence" value="ECO:0007669"/>
    <property type="project" value="TreeGrafter"/>
</dbReference>
<evidence type="ECO:0000256" key="7">
    <source>
        <dbReference type="ARBA" id="ARBA00023136"/>
    </source>
</evidence>
<sequence>MSQSSQLVLHVWPGQWNLPSIDPSCLTAILYLQLAIPGNFCISECTNPDLSPTGQLPFLTHLHNNISPLPPILKYISACLPSEKLPAPDLDSYLNASEKSQQVAWCAHVEANLGDLVMHMFYSLNANWSRLTYTTIANMLPIPQRYYVPARMRESYRPRLEAVQLWNLPGIEQEEEKPHFWEREKLREPTESDRKEKFKRVFEREKVLEKARSSLDKYARLLGEKRYFFSDRPTTIDVYIASHILLLIDAPFPDPLLQTLLKESYPTLTAHARQIHLQAFPATGSNIPLLPPQSYTLRTLIPWPPAKTRKSKPKSKSEDDIRFDRMRWGWIAVAVFTAVFYIAQSGIVEAVRNLDNVDEEGEMLYVDEDEE</sequence>
<dbReference type="PANTHER" id="PTHR12289">
    <property type="entry name" value="METAXIN RELATED"/>
    <property type="match status" value="1"/>
</dbReference>
<dbReference type="AlphaFoldDB" id="A0A0C3CC07"/>
<evidence type="ECO:0000259" key="10">
    <source>
        <dbReference type="Pfam" id="PF17171"/>
    </source>
</evidence>
<dbReference type="InParanoid" id="A0A0C3CC07"/>
<dbReference type="InterPro" id="IPR050931">
    <property type="entry name" value="Mito_Protein_Transport_Metaxin"/>
</dbReference>
<keyword evidence="12" id="KW-1185">Reference proteome</keyword>
<dbReference type="InterPro" id="IPR019564">
    <property type="entry name" value="Sam37/metaxin_N"/>
</dbReference>
<dbReference type="InterPro" id="IPR033468">
    <property type="entry name" value="Metaxin_GST"/>
</dbReference>
<feature type="domain" description="Mitochondrial outer membrane transport complex Sam37/metaxin N-terminal" evidence="9">
    <location>
        <begin position="25"/>
        <end position="153"/>
    </location>
</feature>
<comment type="similarity">
    <text evidence="2">Belongs to the metaxin family.</text>
</comment>
<dbReference type="CDD" id="cd03054">
    <property type="entry name" value="GST_N_Metaxin"/>
    <property type="match status" value="1"/>
</dbReference>
<dbReference type="FunCoup" id="A0A0C3CC07">
    <property type="interactions" value="172"/>
</dbReference>
<evidence type="ECO:0000256" key="3">
    <source>
        <dbReference type="ARBA" id="ARBA00022448"/>
    </source>
</evidence>
<evidence type="ECO:0000313" key="11">
    <source>
        <dbReference type="EMBL" id="KIM87202.1"/>
    </source>
</evidence>
<dbReference type="Pfam" id="PF17171">
    <property type="entry name" value="GST_C_6"/>
    <property type="match status" value="1"/>
</dbReference>
<dbReference type="Pfam" id="PF10568">
    <property type="entry name" value="Tom37"/>
    <property type="match status" value="1"/>
</dbReference>
<dbReference type="OrthoDB" id="5835136at2759"/>